<dbReference type="PANTHER" id="PTHR43130">
    <property type="entry name" value="ARAC-FAMILY TRANSCRIPTIONAL REGULATOR"/>
    <property type="match status" value="1"/>
</dbReference>
<dbReference type="InterPro" id="IPR018060">
    <property type="entry name" value="HTH_AraC"/>
</dbReference>
<dbReference type="EMBL" id="BMWV01000017">
    <property type="protein sequence ID" value="GGY63778.1"/>
    <property type="molecule type" value="Genomic_DNA"/>
</dbReference>
<proteinExistence type="predicted"/>
<gene>
    <name evidence="4" type="ORF">GCM10007387_52820</name>
</gene>
<dbReference type="PANTHER" id="PTHR43130:SF3">
    <property type="entry name" value="HTH-TYPE TRANSCRIPTIONAL REGULATOR RV1931C"/>
    <property type="match status" value="1"/>
</dbReference>
<dbReference type="GO" id="GO:0043565">
    <property type="term" value="F:sequence-specific DNA binding"/>
    <property type="evidence" value="ECO:0007669"/>
    <property type="project" value="InterPro"/>
</dbReference>
<dbReference type="Pfam" id="PF12833">
    <property type="entry name" value="HTH_18"/>
    <property type="match status" value="1"/>
</dbReference>
<dbReference type="SUPFAM" id="SSF52317">
    <property type="entry name" value="Class I glutamine amidotransferase-like"/>
    <property type="match status" value="1"/>
</dbReference>
<dbReference type="GO" id="GO:0003700">
    <property type="term" value="F:DNA-binding transcription factor activity"/>
    <property type="evidence" value="ECO:0007669"/>
    <property type="project" value="InterPro"/>
</dbReference>
<evidence type="ECO:0000256" key="1">
    <source>
        <dbReference type="ARBA" id="ARBA00023015"/>
    </source>
</evidence>
<keyword evidence="1" id="KW-0805">Transcription regulation</keyword>
<reference evidence="4" key="1">
    <citation type="journal article" date="2014" name="Int. J. Syst. Evol. Microbiol.">
        <title>Complete genome sequence of Corynebacterium casei LMG S-19264T (=DSM 44701T), isolated from a smear-ripened cheese.</title>
        <authorList>
            <consortium name="US DOE Joint Genome Institute (JGI-PGF)"/>
            <person name="Walter F."/>
            <person name="Albersmeier A."/>
            <person name="Kalinowski J."/>
            <person name="Ruckert C."/>
        </authorList>
    </citation>
    <scope>NUCLEOTIDE SEQUENCE</scope>
    <source>
        <strain evidence="4">KCTC 12343</strain>
    </source>
</reference>
<organism evidence="4 5">
    <name type="scientific">Pseudoduganella albidiflava</name>
    <dbReference type="NCBI Taxonomy" id="321983"/>
    <lineage>
        <taxon>Bacteria</taxon>
        <taxon>Pseudomonadati</taxon>
        <taxon>Pseudomonadota</taxon>
        <taxon>Betaproteobacteria</taxon>
        <taxon>Burkholderiales</taxon>
        <taxon>Oxalobacteraceae</taxon>
        <taxon>Telluria group</taxon>
        <taxon>Pseudoduganella</taxon>
    </lineage>
</organism>
<dbReference type="SUPFAM" id="SSF46689">
    <property type="entry name" value="Homeodomain-like"/>
    <property type="match status" value="1"/>
</dbReference>
<comment type="caution">
    <text evidence="4">The sequence shown here is derived from an EMBL/GenBank/DDBJ whole genome shotgun (WGS) entry which is preliminary data.</text>
</comment>
<reference evidence="4" key="2">
    <citation type="submission" date="2022-12" db="EMBL/GenBank/DDBJ databases">
        <authorList>
            <person name="Sun Q."/>
            <person name="Kim S."/>
        </authorList>
    </citation>
    <scope>NUCLEOTIDE SEQUENCE</scope>
    <source>
        <strain evidence="4">KCTC 12343</strain>
    </source>
</reference>
<feature type="domain" description="HTH araC/xylS-type" evidence="3">
    <location>
        <begin position="265"/>
        <end position="363"/>
    </location>
</feature>
<keyword evidence="2" id="KW-0804">Transcription</keyword>
<evidence type="ECO:0000313" key="5">
    <source>
        <dbReference type="Proteomes" id="UP000628442"/>
    </source>
</evidence>
<dbReference type="Gene3D" id="3.40.50.880">
    <property type="match status" value="1"/>
</dbReference>
<sequence>MNICHMPRSPALPAPPAAFITAPAPVAPVAPIAPTAPTAPVVPVNVWLLVFPGFLLLDATGPVQVFASANDEARDAGQPEPYRIHLVARGGGAVASSAGVSVLAAPLPRRGLAGGTLVVSGGGGVSLPSSATPEGRALLRWVARAGEDAARCCSVCTGAFVLARAGLLDGRRAVTHWQDVSALREQHPLVDVQDDAIHVRDGKFRTSAGISAGMDLALSLVEEDLGRAAALAVARRMVLFLKRPGGQRQFSAELLAQSVPDGVTAQLTAWLRPRLARQLDVDQMASACALSVRTLHRRLRQEADVTPAQLLARLRMELACSLLERPRMTVKEAARRSGHGSEYNLRRAFMQHLGVLPSEYQARFA</sequence>
<evidence type="ECO:0000256" key="2">
    <source>
        <dbReference type="ARBA" id="ARBA00023163"/>
    </source>
</evidence>
<dbReference type="AlphaFoldDB" id="A0AA87Y1B1"/>
<dbReference type="PROSITE" id="PS01124">
    <property type="entry name" value="HTH_ARAC_FAMILY_2"/>
    <property type="match status" value="1"/>
</dbReference>
<evidence type="ECO:0000259" key="3">
    <source>
        <dbReference type="PROSITE" id="PS01124"/>
    </source>
</evidence>
<dbReference type="CDD" id="cd03137">
    <property type="entry name" value="GATase1_AraC_1"/>
    <property type="match status" value="1"/>
</dbReference>
<accession>A0AA87Y1B1</accession>
<dbReference type="Gene3D" id="1.10.10.60">
    <property type="entry name" value="Homeodomain-like"/>
    <property type="match status" value="1"/>
</dbReference>
<protein>
    <submittedName>
        <fullName evidence="4">AraC family transcriptional regulator</fullName>
    </submittedName>
</protein>
<name>A0AA87Y1B1_9BURK</name>
<dbReference type="InterPro" id="IPR002818">
    <property type="entry name" value="DJ-1/PfpI"/>
</dbReference>
<dbReference type="Proteomes" id="UP000628442">
    <property type="component" value="Unassembled WGS sequence"/>
</dbReference>
<dbReference type="InterPro" id="IPR029062">
    <property type="entry name" value="Class_I_gatase-like"/>
</dbReference>
<evidence type="ECO:0000313" key="4">
    <source>
        <dbReference type="EMBL" id="GGY63778.1"/>
    </source>
</evidence>
<dbReference type="Pfam" id="PF01965">
    <property type="entry name" value="DJ-1_PfpI"/>
    <property type="match status" value="1"/>
</dbReference>
<dbReference type="SMART" id="SM00342">
    <property type="entry name" value="HTH_ARAC"/>
    <property type="match status" value="1"/>
</dbReference>
<dbReference type="InterPro" id="IPR009057">
    <property type="entry name" value="Homeodomain-like_sf"/>
</dbReference>
<dbReference type="InterPro" id="IPR052158">
    <property type="entry name" value="INH-QAR"/>
</dbReference>